<protein>
    <recommendedName>
        <fullName evidence="3">Class I SAM-dependent methyltransferase</fullName>
    </recommendedName>
</protein>
<dbReference type="PANTHER" id="PTHR43861">
    <property type="entry name" value="TRANS-ACONITATE 2-METHYLTRANSFERASE-RELATED"/>
    <property type="match status" value="1"/>
</dbReference>
<dbReference type="EMBL" id="PFBW01000232">
    <property type="protein sequence ID" value="PIR76860.1"/>
    <property type="molecule type" value="Genomic_DNA"/>
</dbReference>
<dbReference type="Gene3D" id="3.40.50.150">
    <property type="entry name" value="Vaccinia Virus protein VP39"/>
    <property type="match status" value="1"/>
</dbReference>
<dbReference type="InterPro" id="IPR029063">
    <property type="entry name" value="SAM-dependent_MTases_sf"/>
</dbReference>
<dbReference type="CDD" id="cd02440">
    <property type="entry name" value="AdoMet_MTases"/>
    <property type="match status" value="1"/>
</dbReference>
<organism evidence="1 2">
    <name type="scientific">Candidatus Magasanikbacteria bacterium CG10_big_fil_rev_8_21_14_0_10_38_6</name>
    <dbReference type="NCBI Taxonomy" id="1974647"/>
    <lineage>
        <taxon>Bacteria</taxon>
        <taxon>Candidatus Magasanikiibacteriota</taxon>
    </lineage>
</organism>
<dbReference type="AlphaFoldDB" id="A0A2M6P0D7"/>
<dbReference type="Pfam" id="PF13489">
    <property type="entry name" value="Methyltransf_23"/>
    <property type="match status" value="1"/>
</dbReference>
<evidence type="ECO:0000313" key="1">
    <source>
        <dbReference type="EMBL" id="PIR76860.1"/>
    </source>
</evidence>
<sequence>MITNQYKEDFNAVMGKYRAKAIVDFFSSIKIQSIADVGCGPGDVIEKINDVSDMIKNCTSVFCIDADLKYLDQAKEKFQSDSKFHFIELDVEKNDFPEQKMDLIFLIDILEHLHDPLLMLNKVKNYMTPEGYVVIIVPNANSIHRQIGKEMGFISTIYDLNERDHEVGHQRYFDFNSLGELLAKSGLEIVNKSGILLKFLPNKEMENLSNEYCDALFEVGRNLPEYCGEIFWVCKLNE</sequence>
<dbReference type="Proteomes" id="UP000228528">
    <property type="component" value="Unassembled WGS sequence"/>
</dbReference>
<proteinExistence type="predicted"/>
<gene>
    <name evidence="1" type="ORF">COU30_05580</name>
</gene>
<evidence type="ECO:0008006" key="3">
    <source>
        <dbReference type="Google" id="ProtNLM"/>
    </source>
</evidence>
<dbReference type="PANTHER" id="PTHR43861:SF6">
    <property type="entry name" value="METHYLTRANSFERASE TYPE 11"/>
    <property type="match status" value="1"/>
</dbReference>
<name>A0A2M6P0D7_9BACT</name>
<accession>A0A2M6P0D7</accession>
<evidence type="ECO:0000313" key="2">
    <source>
        <dbReference type="Proteomes" id="UP000228528"/>
    </source>
</evidence>
<reference evidence="2" key="1">
    <citation type="submission" date="2017-09" db="EMBL/GenBank/DDBJ databases">
        <title>Depth-based differentiation of microbial function through sediment-hosted aquifers and enrichment of novel symbionts in the deep terrestrial subsurface.</title>
        <authorList>
            <person name="Probst A.J."/>
            <person name="Ladd B."/>
            <person name="Jarett J.K."/>
            <person name="Geller-Mcgrath D.E."/>
            <person name="Sieber C.M.K."/>
            <person name="Emerson J.B."/>
            <person name="Anantharaman K."/>
            <person name="Thomas B.C."/>
            <person name="Malmstrom R."/>
            <person name="Stieglmeier M."/>
            <person name="Klingl A."/>
            <person name="Woyke T."/>
            <person name="Ryan C.M."/>
            <person name="Banfield J.F."/>
        </authorList>
    </citation>
    <scope>NUCLEOTIDE SEQUENCE [LARGE SCALE GENOMIC DNA]</scope>
</reference>
<dbReference type="SUPFAM" id="SSF53335">
    <property type="entry name" value="S-adenosyl-L-methionine-dependent methyltransferases"/>
    <property type="match status" value="1"/>
</dbReference>
<comment type="caution">
    <text evidence="1">The sequence shown here is derived from an EMBL/GenBank/DDBJ whole genome shotgun (WGS) entry which is preliminary data.</text>
</comment>